<organism evidence="8 9">
    <name type="scientific">Macrococcus brunensis</name>
    <dbReference type="NCBI Taxonomy" id="198483"/>
    <lineage>
        <taxon>Bacteria</taxon>
        <taxon>Bacillati</taxon>
        <taxon>Bacillota</taxon>
        <taxon>Bacilli</taxon>
        <taxon>Bacillales</taxon>
        <taxon>Staphylococcaceae</taxon>
        <taxon>Macrococcus</taxon>
    </lineage>
</organism>
<evidence type="ECO:0000256" key="4">
    <source>
        <dbReference type="ARBA" id="ARBA00023167"/>
    </source>
</evidence>
<dbReference type="UniPathway" id="UPA00904">
    <property type="reaction ID" value="UER00875"/>
</dbReference>
<sequence>MTCDTLHNLTIVKERLAARGLFPGTSGNLGIRNDDGTLYVTTSGVDKYITNDRSFVHVSKEGKPLTELKPSLETVLHVEIFKRTKARTSIHIHTVSNNVISEIYGNQGKIVFRNQELIKAFGLWHEEDVLTIPIIDNPSDVSHLAELLVPHLTADHGAVLIRNHGINVWGRTSTEAMKLFEAAEFLFDYQLQLNAAQYYIKGEK</sequence>
<evidence type="ECO:0000256" key="3">
    <source>
        <dbReference type="ARBA" id="ARBA00022833"/>
    </source>
</evidence>
<comment type="caution">
    <text evidence="8">The sequence shown here is derived from an EMBL/GenBank/DDBJ whole genome shotgun (WGS) entry which is preliminary data.</text>
</comment>
<dbReference type="GO" id="GO:0019509">
    <property type="term" value="P:L-methionine salvage from methylthioadenosine"/>
    <property type="evidence" value="ECO:0007669"/>
    <property type="project" value="UniProtKB-UniRule"/>
</dbReference>
<dbReference type="GO" id="GO:0046570">
    <property type="term" value="F:methylthioribulose 1-phosphate dehydratase activity"/>
    <property type="evidence" value="ECO:0007669"/>
    <property type="project" value="UniProtKB-UniRule"/>
</dbReference>
<dbReference type="InterPro" id="IPR001303">
    <property type="entry name" value="Aldolase_II/adducin_N"/>
</dbReference>
<comment type="cofactor">
    <cofactor evidence="6">
        <name>Zn(2+)</name>
        <dbReference type="ChEBI" id="CHEBI:29105"/>
    </cofactor>
    <text evidence="6">Binds 1 zinc ion per subunit.</text>
</comment>
<dbReference type="PANTHER" id="PTHR10640">
    <property type="entry name" value="METHYLTHIORIBULOSE-1-PHOSPHATE DEHYDRATASE"/>
    <property type="match status" value="1"/>
</dbReference>
<feature type="binding site" evidence="6">
    <location>
        <position position="91"/>
    </location>
    <ligand>
        <name>Zn(2+)</name>
        <dbReference type="ChEBI" id="CHEBI:29105"/>
    </ligand>
</feature>
<dbReference type="Proteomes" id="UP000295310">
    <property type="component" value="Unassembled WGS sequence"/>
</dbReference>
<dbReference type="InterPro" id="IPR036409">
    <property type="entry name" value="Aldolase_II/adducin_N_sf"/>
</dbReference>
<keyword evidence="4 6" id="KW-0486">Methionine biosynthesis</keyword>
<keyword evidence="9" id="KW-1185">Reference proteome</keyword>
<protein>
    <recommendedName>
        <fullName evidence="6">Methylthioribulose-1-phosphate dehydratase</fullName>
        <shortName evidence="6">MTRu-1-P dehydratase</shortName>
        <ecNumber evidence="6">4.2.1.109</ecNumber>
    </recommendedName>
</protein>
<dbReference type="AlphaFoldDB" id="A0A4R6BDU6"/>
<keyword evidence="5 6" id="KW-0456">Lyase</keyword>
<dbReference type="InterPro" id="IPR017714">
    <property type="entry name" value="MethylthioRu-1-P_deHdtase_MtnB"/>
</dbReference>
<name>A0A4R6BDU6_9STAP</name>
<accession>A0A4R6BDU6</accession>
<proteinExistence type="inferred from homology"/>
<evidence type="ECO:0000256" key="6">
    <source>
        <dbReference type="HAMAP-Rule" id="MF_01677"/>
    </source>
</evidence>
<dbReference type="SUPFAM" id="SSF53639">
    <property type="entry name" value="AraD/HMP-PK domain-like"/>
    <property type="match status" value="1"/>
</dbReference>
<dbReference type="NCBIfam" id="TIGR03328">
    <property type="entry name" value="salvage_mtnB"/>
    <property type="match status" value="1"/>
</dbReference>
<comment type="similarity">
    <text evidence="6">Belongs to the aldolase class II family. MtnB subfamily.</text>
</comment>
<keyword evidence="2 6" id="KW-0479">Metal-binding</keyword>
<dbReference type="Pfam" id="PF00596">
    <property type="entry name" value="Aldolase_II"/>
    <property type="match status" value="1"/>
</dbReference>
<feature type="binding site" evidence="6">
    <location>
        <position position="93"/>
    </location>
    <ligand>
        <name>Zn(2+)</name>
        <dbReference type="ChEBI" id="CHEBI:29105"/>
    </ligand>
</feature>
<evidence type="ECO:0000313" key="9">
    <source>
        <dbReference type="Proteomes" id="UP000295310"/>
    </source>
</evidence>
<comment type="pathway">
    <text evidence="6">Amino-acid biosynthesis; L-methionine biosynthesis via salvage pathway; L-methionine from S-methyl-5-thio-alpha-D-ribose 1-phosphate: step 2/6.</text>
</comment>
<keyword evidence="3 6" id="KW-0862">Zinc</keyword>
<dbReference type="EMBL" id="SCWA01000008">
    <property type="protein sequence ID" value="TDL97944.1"/>
    <property type="molecule type" value="Genomic_DNA"/>
</dbReference>
<keyword evidence="1 6" id="KW-0028">Amino-acid biosynthesis</keyword>
<dbReference type="GO" id="GO:0008270">
    <property type="term" value="F:zinc ion binding"/>
    <property type="evidence" value="ECO:0007669"/>
    <property type="project" value="UniProtKB-UniRule"/>
</dbReference>
<dbReference type="PANTHER" id="PTHR10640:SF7">
    <property type="entry name" value="METHYLTHIORIBULOSE-1-PHOSPHATE DEHYDRATASE"/>
    <property type="match status" value="1"/>
</dbReference>
<dbReference type="EC" id="4.2.1.109" evidence="6"/>
<dbReference type="Gene3D" id="3.40.225.10">
    <property type="entry name" value="Class II aldolase/adducin N-terminal domain"/>
    <property type="match status" value="1"/>
</dbReference>
<dbReference type="RefSeq" id="WP_133431859.1">
    <property type="nucleotide sequence ID" value="NZ_SCWA01000008.1"/>
</dbReference>
<dbReference type="GO" id="GO:0005737">
    <property type="term" value="C:cytoplasm"/>
    <property type="evidence" value="ECO:0007669"/>
    <property type="project" value="UniProtKB-UniRule"/>
</dbReference>
<evidence type="ECO:0000256" key="1">
    <source>
        <dbReference type="ARBA" id="ARBA00022605"/>
    </source>
</evidence>
<dbReference type="OrthoDB" id="9805559at2"/>
<feature type="domain" description="Class II aldolase/adducin N-terminal" evidence="7">
    <location>
        <begin position="7"/>
        <end position="191"/>
    </location>
</feature>
<comment type="catalytic activity">
    <reaction evidence="6">
        <text>5-(methylsulfanyl)-D-ribulose 1-phosphate = 5-methylsulfanyl-2,3-dioxopentyl phosphate + H2O</text>
        <dbReference type="Rhea" id="RHEA:15549"/>
        <dbReference type="ChEBI" id="CHEBI:15377"/>
        <dbReference type="ChEBI" id="CHEBI:58548"/>
        <dbReference type="ChEBI" id="CHEBI:58828"/>
        <dbReference type="EC" id="4.2.1.109"/>
    </reaction>
</comment>
<dbReference type="HAMAP" id="MF_01677">
    <property type="entry name" value="Salvage_MtnB"/>
    <property type="match status" value="1"/>
</dbReference>
<evidence type="ECO:0000259" key="7">
    <source>
        <dbReference type="SMART" id="SM01007"/>
    </source>
</evidence>
<evidence type="ECO:0000313" key="8">
    <source>
        <dbReference type="EMBL" id="TDL97944.1"/>
    </source>
</evidence>
<gene>
    <name evidence="6 8" type="primary">mtnB</name>
    <name evidence="8" type="ORF">ERX27_05645</name>
</gene>
<comment type="function">
    <text evidence="6">Catalyzes the dehydration of methylthioribulose-1-phosphate (MTRu-1-P) into 2,3-diketo-5-methylthiopentyl-1-phosphate (DK-MTP-1-P).</text>
</comment>
<dbReference type="SMART" id="SM01007">
    <property type="entry name" value="Aldolase_II"/>
    <property type="match status" value="1"/>
</dbReference>
<evidence type="ECO:0000256" key="2">
    <source>
        <dbReference type="ARBA" id="ARBA00022723"/>
    </source>
</evidence>
<reference evidence="8 9" key="1">
    <citation type="submission" date="2019-01" db="EMBL/GenBank/DDBJ databases">
        <title>Draft genome sequences of the type strains of six Macrococcus species.</title>
        <authorList>
            <person name="Mazhar S."/>
            <person name="Altermann E."/>
            <person name="Hill C."/>
            <person name="Mcauliffe O."/>
        </authorList>
    </citation>
    <scope>NUCLEOTIDE SEQUENCE [LARGE SCALE GENOMIC DNA]</scope>
    <source>
        <strain evidence="8 9">CCM4811</strain>
    </source>
</reference>
<evidence type="ECO:0000256" key="5">
    <source>
        <dbReference type="ARBA" id="ARBA00023239"/>
    </source>
</evidence>